<keyword evidence="2 7" id="KW-0732">Signal</keyword>
<accession>A0ABY7QSY7</accession>
<proteinExistence type="inferred from homology"/>
<organism evidence="8 9">
    <name type="scientific">Peptoniphilus equinus</name>
    <dbReference type="NCBI Taxonomy" id="3016343"/>
    <lineage>
        <taxon>Bacteria</taxon>
        <taxon>Bacillati</taxon>
        <taxon>Bacillota</taxon>
        <taxon>Tissierellia</taxon>
        <taxon>Tissierellales</taxon>
        <taxon>Peptoniphilaceae</taxon>
        <taxon>Peptoniphilus</taxon>
    </lineage>
</organism>
<feature type="signal peptide" evidence="7">
    <location>
        <begin position="1"/>
        <end position="18"/>
    </location>
</feature>
<name>A0ABY7QSY7_9FIRM</name>
<evidence type="ECO:0000313" key="9">
    <source>
        <dbReference type="Proteomes" id="UP001210339"/>
    </source>
</evidence>
<evidence type="ECO:0000313" key="8">
    <source>
        <dbReference type="EMBL" id="WBW49911.1"/>
    </source>
</evidence>
<protein>
    <recommendedName>
        <fullName evidence="6">Lipoprotein</fullName>
    </recommendedName>
</protein>
<dbReference type="RefSeq" id="WP_271191442.1">
    <property type="nucleotide sequence ID" value="NZ_CP115667.1"/>
</dbReference>
<reference evidence="8 9" key="1">
    <citation type="submission" date="2023-01" db="EMBL/GenBank/DDBJ databases">
        <authorList>
            <person name="Lee S.H."/>
            <person name="Jung H.S."/>
            <person name="Yun J.U."/>
        </authorList>
    </citation>
    <scope>NUCLEOTIDE SEQUENCE [LARGE SCALE GENOMIC DNA]</scope>
    <source>
        <strain evidence="8 9">CBA3646</strain>
    </source>
</reference>
<dbReference type="Gene3D" id="3.40.190.10">
    <property type="entry name" value="Periplasmic binding protein-like II"/>
    <property type="match status" value="2"/>
</dbReference>
<comment type="subcellular location">
    <subcellularLocation>
        <location evidence="1">Membrane</location>
        <topology evidence="1">Lipid-anchor</topology>
    </subcellularLocation>
</comment>
<evidence type="ECO:0000256" key="1">
    <source>
        <dbReference type="ARBA" id="ARBA00004635"/>
    </source>
</evidence>
<evidence type="ECO:0000256" key="4">
    <source>
        <dbReference type="ARBA" id="ARBA00023139"/>
    </source>
</evidence>
<keyword evidence="4" id="KW-0564">Palmitate</keyword>
<evidence type="ECO:0000256" key="7">
    <source>
        <dbReference type="SAM" id="SignalP"/>
    </source>
</evidence>
<dbReference type="Proteomes" id="UP001210339">
    <property type="component" value="Chromosome"/>
</dbReference>
<keyword evidence="3" id="KW-0472">Membrane</keyword>
<evidence type="ECO:0000256" key="3">
    <source>
        <dbReference type="ARBA" id="ARBA00023136"/>
    </source>
</evidence>
<gene>
    <name evidence="8" type="ORF">O6R05_07885</name>
</gene>
<evidence type="ECO:0000256" key="6">
    <source>
        <dbReference type="PIRNR" id="PIRNR002854"/>
    </source>
</evidence>
<dbReference type="Pfam" id="PF03180">
    <property type="entry name" value="Lipoprotein_9"/>
    <property type="match status" value="1"/>
</dbReference>
<keyword evidence="5 6" id="KW-0449">Lipoprotein</keyword>
<dbReference type="PANTHER" id="PTHR30429:SF3">
    <property type="entry name" value="LIPOPROTEIN"/>
    <property type="match status" value="1"/>
</dbReference>
<evidence type="ECO:0000256" key="2">
    <source>
        <dbReference type="ARBA" id="ARBA00022729"/>
    </source>
</evidence>
<dbReference type="PANTHER" id="PTHR30429">
    <property type="entry name" value="D-METHIONINE-BINDING LIPOPROTEIN METQ"/>
    <property type="match status" value="1"/>
</dbReference>
<comment type="similarity">
    <text evidence="6">Belongs to the nlpA lipoprotein family.</text>
</comment>
<dbReference type="SUPFAM" id="SSF53850">
    <property type="entry name" value="Periplasmic binding protein-like II"/>
    <property type="match status" value="1"/>
</dbReference>
<dbReference type="InterPro" id="IPR004872">
    <property type="entry name" value="Lipoprotein_NlpA"/>
</dbReference>
<dbReference type="PROSITE" id="PS51257">
    <property type="entry name" value="PROKAR_LIPOPROTEIN"/>
    <property type="match status" value="1"/>
</dbReference>
<keyword evidence="9" id="KW-1185">Reference proteome</keyword>
<dbReference type="PIRSF" id="PIRSF002854">
    <property type="entry name" value="MetQ"/>
    <property type="match status" value="1"/>
</dbReference>
<dbReference type="EMBL" id="CP115667">
    <property type="protein sequence ID" value="WBW49911.1"/>
    <property type="molecule type" value="Genomic_DNA"/>
</dbReference>
<evidence type="ECO:0000256" key="5">
    <source>
        <dbReference type="ARBA" id="ARBA00023288"/>
    </source>
</evidence>
<feature type="chain" id="PRO_5045819127" description="Lipoprotein" evidence="7">
    <location>
        <begin position="19"/>
        <end position="275"/>
    </location>
</feature>
<sequence length="275" mass="29294">MKKLVVIFSLLLVLTACGAKNNAGGNGGAEGESSERTTVKVGLTGSESKVWSYIADEAAKEGIDVELVFFDSYPLPNAALASGEIDLNNFQHKSYLEKEVAQHGYDLTVLGETVIAPLGIYSNQLKDVSEIKDGDKIIIPDDVTNGGRALLLLEANGLIEVDDAAGYTPTLKDVTNPRNFDIVELAANNTPAALAEAPLVVINSGVAVDAGMIPTQTALVLEDAAVGDSPYINVIVARTEDKDKPELKRLVEIYHTDKVKAITEEETKGSSIPVW</sequence>